<gene>
    <name evidence="2" type="ORF">NQ317_017594</name>
</gene>
<evidence type="ECO:0000313" key="2">
    <source>
        <dbReference type="EMBL" id="KAJ8978049.1"/>
    </source>
</evidence>
<evidence type="ECO:0000259" key="1">
    <source>
        <dbReference type="Pfam" id="PF13843"/>
    </source>
</evidence>
<dbReference type="PANTHER" id="PTHR46599:SF3">
    <property type="entry name" value="PIGGYBAC TRANSPOSABLE ELEMENT-DERIVED PROTEIN 4"/>
    <property type="match status" value="1"/>
</dbReference>
<evidence type="ECO:0000313" key="3">
    <source>
        <dbReference type="Proteomes" id="UP001162164"/>
    </source>
</evidence>
<dbReference type="Pfam" id="PF13843">
    <property type="entry name" value="DDE_Tnp_1_7"/>
    <property type="match status" value="1"/>
</dbReference>
<reference evidence="2" key="1">
    <citation type="journal article" date="2023" name="Insect Mol. Biol.">
        <title>Genome sequencing provides insights into the evolution of gene families encoding plant cell wall-degrading enzymes in longhorned beetles.</title>
        <authorList>
            <person name="Shin N.R."/>
            <person name="Okamura Y."/>
            <person name="Kirsch R."/>
            <person name="Pauchet Y."/>
        </authorList>
    </citation>
    <scope>NUCLEOTIDE SEQUENCE</scope>
    <source>
        <strain evidence="2">MMC_N1</strain>
    </source>
</reference>
<name>A0ABQ9JIP0_9CUCU</name>
<dbReference type="EMBL" id="JAPWTJ010000480">
    <property type="protein sequence ID" value="KAJ8978049.1"/>
    <property type="molecule type" value="Genomic_DNA"/>
</dbReference>
<accession>A0ABQ9JIP0</accession>
<organism evidence="2 3">
    <name type="scientific">Molorchus minor</name>
    <dbReference type="NCBI Taxonomy" id="1323400"/>
    <lineage>
        <taxon>Eukaryota</taxon>
        <taxon>Metazoa</taxon>
        <taxon>Ecdysozoa</taxon>
        <taxon>Arthropoda</taxon>
        <taxon>Hexapoda</taxon>
        <taxon>Insecta</taxon>
        <taxon>Pterygota</taxon>
        <taxon>Neoptera</taxon>
        <taxon>Endopterygota</taxon>
        <taxon>Coleoptera</taxon>
        <taxon>Polyphaga</taxon>
        <taxon>Cucujiformia</taxon>
        <taxon>Chrysomeloidea</taxon>
        <taxon>Cerambycidae</taxon>
        <taxon>Lamiinae</taxon>
        <taxon>Monochamini</taxon>
        <taxon>Molorchus</taxon>
    </lineage>
</organism>
<dbReference type="Proteomes" id="UP001162164">
    <property type="component" value="Unassembled WGS sequence"/>
</dbReference>
<sequence length="521" mass="61369">SSVFSQLSQNIPLQKSTAANIALPKPTFQWSRNLNNIIQQTPFVENSRPNIPDDIETPLDYFFELLQTLVFQTNLYVTQKNIMRAQVPTTLEEIKCFLGVNILMGIKHLCSYKDYWSSREELRDHFIASSMSRNRFSWLLGNIHLNDNSVQPQKGESMYDKLYKLRPMLDKLSETYANSYKPSRCQAIDESMIRFKGIISFRQYMQIKPIKRGYKMWVRANQSGFVSQFQLYTDSRGNKPRKRVVFDLTRQLVGKNHEVYMDNFFNSVALQLNLQKDRIYSCGTARKDRKWFPMDLVEDKVMKRGDYDWKVSDTGIIALKWRDNKPVHFLSNFHDPEDVQLISRKQKDGSRKEYNCIGLVKDYNQHMGYVDKSDMYKSCYEINRKSKKWWHRIFWHFIDLTIVNAFIMFQENSSTHGKTFSLKEFRLAVANGLIGAEPETPQRGRRSLEPIVNKYKPYVAFERRVRRTSKTAHMPIHVNKVRCANCSTKNEPHRTRWHCSSCNVGLGLTDKKNCFNLFHKK</sequence>
<feature type="domain" description="PiggyBac transposable element-derived protein" evidence="1">
    <location>
        <begin position="64"/>
        <end position="406"/>
    </location>
</feature>
<dbReference type="InterPro" id="IPR029526">
    <property type="entry name" value="PGBD"/>
</dbReference>
<feature type="non-terminal residue" evidence="2">
    <location>
        <position position="1"/>
    </location>
</feature>
<protein>
    <recommendedName>
        <fullName evidence="1">PiggyBac transposable element-derived protein domain-containing protein</fullName>
    </recommendedName>
</protein>
<keyword evidence="3" id="KW-1185">Reference proteome</keyword>
<dbReference type="PANTHER" id="PTHR46599">
    <property type="entry name" value="PIGGYBAC TRANSPOSABLE ELEMENT-DERIVED PROTEIN 4"/>
    <property type="match status" value="1"/>
</dbReference>
<comment type="caution">
    <text evidence="2">The sequence shown here is derived from an EMBL/GenBank/DDBJ whole genome shotgun (WGS) entry which is preliminary data.</text>
</comment>
<proteinExistence type="predicted"/>